<dbReference type="AlphaFoldDB" id="A0A4U0F026"/>
<reference evidence="1 2" key="1">
    <citation type="submission" date="2019-04" db="EMBL/GenBank/DDBJ databases">
        <title>Cohnella sp. nov., isolated from soil.</title>
        <authorList>
            <person name="Kim W."/>
        </authorList>
    </citation>
    <scope>NUCLEOTIDE SEQUENCE [LARGE SCALE GENOMIC DNA]</scope>
    <source>
        <strain evidence="1 2">CAU 1483</strain>
    </source>
</reference>
<organism evidence="1 2">
    <name type="scientific">Cohnella pontilimi</name>
    <dbReference type="NCBI Taxonomy" id="2564100"/>
    <lineage>
        <taxon>Bacteria</taxon>
        <taxon>Bacillati</taxon>
        <taxon>Bacillota</taxon>
        <taxon>Bacilli</taxon>
        <taxon>Bacillales</taxon>
        <taxon>Paenibacillaceae</taxon>
        <taxon>Cohnella</taxon>
    </lineage>
</organism>
<dbReference type="Proteomes" id="UP000309673">
    <property type="component" value="Unassembled WGS sequence"/>
</dbReference>
<dbReference type="RefSeq" id="WP_136779754.1">
    <property type="nucleotide sequence ID" value="NZ_SUPK01000018.1"/>
</dbReference>
<dbReference type="EMBL" id="SUPK01000018">
    <property type="protein sequence ID" value="TJY37550.1"/>
    <property type="molecule type" value="Genomic_DNA"/>
</dbReference>
<keyword evidence="2" id="KW-1185">Reference proteome</keyword>
<sequence>MQHSDNSVIQQAFYMKGLNDGVEIGFPMGYIKGVEDTVGKIGHDASQRLREGKGDVMAYYRNLKKDMKPR</sequence>
<evidence type="ECO:0000313" key="2">
    <source>
        <dbReference type="Proteomes" id="UP000309673"/>
    </source>
</evidence>
<proteinExistence type="predicted"/>
<gene>
    <name evidence="1" type="ORF">E5161_20560</name>
</gene>
<comment type="caution">
    <text evidence="1">The sequence shown here is derived from an EMBL/GenBank/DDBJ whole genome shotgun (WGS) entry which is preliminary data.</text>
</comment>
<evidence type="ECO:0000313" key="1">
    <source>
        <dbReference type="EMBL" id="TJY37550.1"/>
    </source>
</evidence>
<dbReference type="OrthoDB" id="9975426at2"/>
<name>A0A4U0F026_9BACL</name>
<protein>
    <submittedName>
        <fullName evidence="1">Uncharacterized protein</fullName>
    </submittedName>
</protein>
<accession>A0A4U0F026</accession>